<feature type="compositionally biased region" description="Low complexity" evidence="1">
    <location>
        <begin position="40"/>
        <end position="49"/>
    </location>
</feature>
<feature type="region of interest" description="Disordered" evidence="1">
    <location>
        <begin position="25"/>
        <end position="57"/>
    </location>
</feature>
<proteinExistence type="predicted"/>
<organism evidence="2">
    <name type="scientific">Amphimedon queenslandica</name>
    <name type="common">Sponge</name>
    <dbReference type="NCBI Taxonomy" id="400682"/>
    <lineage>
        <taxon>Eukaryota</taxon>
        <taxon>Metazoa</taxon>
        <taxon>Porifera</taxon>
        <taxon>Demospongiae</taxon>
        <taxon>Heteroscleromorpha</taxon>
        <taxon>Haplosclerida</taxon>
        <taxon>Niphatidae</taxon>
        <taxon>Amphimedon</taxon>
    </lineage>
</organism>
<sequence length="149" mass="16542">MIAEGQRPELTEACCSSLLEENTSERDLEIYSADEDTSDHSSPSTSSRTLLNSIKSPTESDLARRKFHSIYPPFGVRRRTNQGMSVPEPKSVSPGVTISQFPNKLLVVSNGVLYCSACQEPVSLKKSIMKLHIESQKHKTQIKSYLKGI</sequence>
<protein>
    <submittedName>
        <fullName evidence="2">Uncharacterized protein</fullName>
    </submittedName>
</protein>
<name>A0A1X7VAM2_AMPQE</name>
<accession>A0A1X7VAM2</accession>
<dbReference type="InParanoid" id="A0A1X7VAM2"/>
<reference evidence="2" key="1">
    <citation type="submission" date="2017-05" db="UniProtKB">
        <authorList>
            <consortium name="EnsemblMetazoa"/>
        </authorList>
    </citation>
    <scope>IDENTIFICATION</scope>
</reference>
<evidence type="ECO:0000256" key="1">
    <source>
        <dbReference type="SAM" id="MobiDB-lite"/>
    </source>
</evidence>
<evidence type="ECO:0000313" key="2">
    <source>
        <dbReference type="EnsemblMetazoa" id="Aqu2.1.37071_001"/>
    </source>
</evidence>
<feature type="region of interest" description="Disordered" evidence="1">
    <location>
        <begin position="75"/>
        <end position="94"/>
    </location>
</feature>
<dbReference type="EnsemblMetazoa" id="Aqu2.1.37071_001">
    <property type="protein sequence ID" value="Aqu2.1.37071_001"/>
    <property type="gene ID" value="Aqu2.1.37071"/>
</dbReference>
<dbReference type="AlphaFoldDB" id="A0A1X7VAM2"/>